<reference evidence="5 6" key="1">
    <citation type="submission" date="2020-08" db="EMBL/GenBank/DDBJ databases">
        <title>Edaphobacter telluris sp. nov. and Acidobacterium dinghuensis sp. nov., two acidobacteria isolated from forest soil.</title>
        <authorList>
            <person name="Fu J."/>
            <person name="Qiu L."/>
        </authorList>
    </citation>
    <scope>NUCLEOTIDE SEQUENCE [LARGE SCALE GENOMIC DNA]</scope>
    <source>
        <strain evidence="5">4Y35</strain>
    </source>
</reference>
<dbReference type="KEGG" id="adin:H7849_08645"/>
<evidence type="ECO:0000313" key="6">
    <source>
        <dbReference type="Proteomes" id="UP000515312"/>
    </source>
</evidence>
<keyword evidence="3 5" id="KW-0808">Transferase</keyword>
<dbReference type="GO" id="GO:0016757">
    <property type="term" value="F:glycosyltransferase activity"/>
    <property type="evidence" value="ECO:0007669"/>
    <property type="project" value="UniProtKB-KW"/>
</dbReference>
<evidence type="ECO:0000259" key="4">
    <source>
        <dbReference type="Pfam" id="PF00534"/>
    </source>
</evidence>
<evidence type="ECO:0000256" key="1">
    <source>
        <dbReference type="ARBA" id="ARBA00009481"/>
    </source>
</evidence>
<dbReference type="RefSeq" id="WP_186745735.1">
    <property type="nucleotide sequence ID" value="NZ_CP060394.1"/>
</dbReference>
<feature type="domain" description="Glycosyl transferase family 1" evidence="4">
    <location>
        <begin position="204"/>
        <end position="354"/>
    </location>
</feature>
<dbReference type="AlphaFoldDB" id="A0A7G8BN39"/>
<name>A0A7G8BN39_9BACT</name>
<dbReference type="PANTHER" id="PTHR12526:SF640">
    <property type="entry name" value="COLANIC ACID BIOSYNTHESIS GLYCOSYLTRANSFERASE WCAL-RELATED"/>
    <property type="match status" value="1"/>
</dbReference>
<dbReference type="CDD" id="cd03801">
    <property type="entry name" value="GT4_PimA-like"/>
    <property type="match status" value="1"/>
</dbReference>
<dbReference type="EMBL" id="CP060394">
    <property type="protein sequence ID" value="QNI33959.1"/>
    <property type="molecule type" value="Genomic_DNA"/>
</dbReference>
<dbReference type="Gene3D" id="3.40.50.2000">
    <property type="entry name" value="Glycogen Phosphorylase B"/>
    <property type="match status" value="2"/>
</dbReference>
<dbReference type="Pfam" id="PF00534">
    <property type="entry name" value="Glycos_transf_1"/>
    <property type="match status" value="1"/>
</dbReference>
<dbReference type="InterPro" id="IPR001296">
    <property type="entry name" value="Glyco_trans_1"/>
</dbReference>
<protein>
    <submittedName>
        <fullName evidence="5">Glycosyltransferase family 4 protein</fullName>
    </submittedName>
</protein>
<accession>A0A7G8BN39</accession>
<keyword evidence="2" id="KW-0328">Glycosyltransferase</keyword>
<gene>
    <name evidence="5" type="ORF">H7849_08645</name>
</gene>
<evidence type="ECO:0000256" key="2">
    <source>
        <dbReference type="ARBA" id="ARBA00022676"/>
    </source>
</evidence>
<evidence type="ECO:0000313" key="5">
    <source>
        <dbReference type="EMBL" id="QNI33959.1"/>
    </source>
</evidence>
<comment type="similarity">
    <text evidence="1">Belongs to the glycosyltransferase group 1 family. Glycosyltransferase 4 subfamily.</text>
</comment>
<evidence type="ECO:0000256" key="3">
    <source>
        <dbReference type="ARBA" id="ARBA00022679"/>
    </source>
</evidence>
<keyword evidence="6" id="KW-1185">Reference proteome</keyword>
<dbReference type="PANTHER" id="PTHR12526">
    <property type="entry name" value="GLYCOSYLTRANSFERASE"/>
    <property type="match status" value="1"/>
</dbReference>
<proteinExistence type="inferred from homology"/>
<organism evidence="5 6">
    <name type="scientific">Alloacidobacterium dinghuense</name>
    <dbReference type="NCBI Taxonomy" id="2763107"/>
    <lineage>
        <taxon>Bacteria</taxon>
        <taxon>Pseudomonadati</taxon>
        <taxon>Acidobacteriota</taxon>
        <taxon>Terriglobia</taxon>
        <taxon>Terriglobales</taxon>
        <taxon>Acidobacteriaceae</taxon>
        <taxon>Alloacidobacterium</taxon>
    </lineage>
</organism>
<dbReference type="SUPFAM" id="SSF53756">
    <property type="entry name" value="UDP-Glycosyltransferase/glycogen phosphorylase"/>
    <property type="match status" value="1"/>
</dbReference>
<sequence>MQVIQATLGTFHHFHLARELKSRGYLKQIYSTYPWRRLRREGLPRESVTTFPWLHTSQMVAGRYISIPKSIDRPLGDWIATSFDAWVSRQLSACDAFVSLSGSGSKSGERAQQLGAKYVCDRGSSHARYQQQLLHEEYRRWKVPFAQASSVDREEREYEIADAITVLSEFARRSFIECGVPPEKVYKMLLGVQLEVFRQTAEPPIDSFEVLFAGTVSFRKGIPYLLEGFRRLKHPRKRLRIVGFVPQEIRPYLKTQDLTDIEITGPRSQAELAHMMSQSHALVLPSIEDGFGMVLTQAMACGCPVISTTNTGGPDLYTNGEEGFIIPIRSPEAIHGALQQLAEDSSLRAKMSAASLGKVQSFGGWHQYGENFANFLKRLCGCA</sequence>
<dbReference type="Proteomes" id="UP000515312">
    <property type="component" value="Chromosome"/>
</dbReference>